<protein>
    <recommendedName>
        <fullName evidence="3">GrpE protein</fullName>
    </recommendedName>
</protein>
<reference evidence="1 2" key="1">
    <citation type="submission" date="2016-10" db="EMBL/GenBank/DDBJ databases">
        <authorList>
            <person name="de Groot N.N."/>
        </authorList>
    </citation>
    <scope>NUCLEOTIDE SEQUENCE [LARGE SCALE GENOMIC DNA]</scope>
    <source>
        <strain evidence="2">E92,LMG 26720,CCM 7988</strain>
    </source>
</reference>
<name>A0A1I5YJY6_9BACT</name>
<evidence type="ECO:0008006" key="3">
    <source>
        <dbReference type="Google" id="ProtNLM"/>
    </source>
</evidence>
<dbReference type="EMBL" id="FOXH01000019">
    <property type="protein sequence ID" value="SFQ44187.1"/>
    <property type="molecule type" value="Genomic_DNA"/>
</dbReference>
<organism evidence="1 2">
    <name type="scientific">Pseudarcicella hirudinis</name>
    <dbReference type="NCBI Taxonomy" id="1079859"/>
    <lineage>
        <taxon>Bacteria</taxon>
        <taxon>Pseudomonadati</taxon>
        <taxon>Bacteroidota</taxon>
        <taxon>Cytophagia</taxon>
        <taxon>Cytophagales</taxon>
        <taxon>Flectobacillaceae</taxon>
        <taxon>Pseudarcicella</taxon>
    </lineage>
</organism>
<sequence>MKQLIEIANQLHVLEKKIAKAPDTAQCIRHIQRIKKSLEEMEFTYYSPQGEKYTDSRTDVEANLMGECSDNMRITEVIKPIVMQNNKIVQVGVVIVEAIV</sequence>
<evidence type="ECO:0000313" key="2">
    <source>
        <dbReference type="Proteomes" id="UP000199306"/>
    </source>
</evidence>
<accession>A0A1I5YJY6</accession>
<gene>
    <name evidence="1" type="ORF">SAMN04515674_11929</name>
</gene>
<keyword evidence="2" id="KW-1185">Reference proteome</keyword>
<dbReference type="STRING" id="1079859.SAMN04515674_11929"/>
<dbReference type="Proteomes" id="UP000199306">
    <property type="component" value="Unassembled WGS sequence"/>
</dbReference>
<dbReference type="RefSeq" id="WP_092019514.1">
    <property type="nucleotide sequence ID" value="NZ_FOXH01000019.1"/>
</dbReference>
<proteinExistence type="predicted"/>
<evidence type="ECO:0000313" key="1">
    <source>
        <dbReference type="EMBL" id="SFQ44187.1"/>
    </source>
</evidence>
<dbReference type="OrthoDB" id="961030at2"/>
<dbReference type="AlphaFoldDB" id="A0A1I5YJY6"/>